<dbReference type="HOGENOM" id="CLU_2336700_0_0_1"/>
<sequence length="98" mass="11154">MEPITIHLRLLRHAGDLITLGLQQLDPPFELAGDGAKLCRHPRLLPLHVTPNNASSRRRVGRRRRHPLPPPRHPFLPSSLPHRRWSSSPDLLPSPRTT</sequence>
<dbReference type="EnsemblPlants" id="LPERR06G11870.1">
    <property type="protein sequence ID" value="LPERR06G11870.1"/>
    <property type="gene ID" value="LPERR06G11870"/>
</dbReference>
<organism evidence="2 3">
    <name type="scientific">Leersia perrieri</name>
    <dbReference type="NCBI Taxonomy" id="77586"/>
    <lineage>
        <taxon>Eukaryota</taxon>
        <taxon>Viridiplantae</taxon>
        <taxon>Streptophyta</taxon>
        <taxon>Embryophyta</taxon>
        <taxon>Tracheophyta</taxon>
        <taxon>Spermatophyta</taxon>
        <taxon>Magnoliopsida</taxon>
        <taxon>Liliopsida</taxon>
        <taxon>Poales</taxon>
        <taxon>Poaceae</taxon>
        <taxon>BOP clade</taxon>
        <taxon>Oryzoideae</taxon>
        <taxon>Oryzeae</taxon>
        <taxon>Oryzinae</taxon>
        <taxon>Leersia</taxon>
    </lineage>
</organism>
<accession>A0A0D9WQ23</accession>
<name>A0A0D9WQ23_9ORYZ</name>
<reference evidence="3" key="2">
    <citation type="submission" date="2013-12" db="EMBL/GenBank/DDBJ databases">
        <authorList>
            <person name="Yu Y."/>
            <person name="Lee S."/>
            <person name="de Baynast K."/>
            <person name="Wissotski M."/>
            <person name="Liu L."/>
            <person name="Talag J."/>
            <person name="Goicoechea J."/>
            <person name="Angelova A."/>
            <person name="Jetty R."/>
            <person name="Kudrna D."/>
            <person name="Golser W."/>
            <person name="Rivera L."/>
            <person name="Zhang J."/>
            <person name="Wing R."/>
        </authorList>
    </citation>
    <scope>NUCLEOTIDE SEQUENCE</scope>
</reference>
<evidence type="ECO:0000313" key="2">
    <source>
        <dbReference type="EnsemblPlants" id="LPERR06G11870.1"/>
    </source>
</evidence>
<feature type="compositionally biased region" description="Basic residues" evidence="1">
    <location>
        <begin position="56"/>
        <end position="67"/>
    </location>
</feature>
<reference evidence="2" key="3">
    <citation type="submission" date="2015-04" db="UniProtKB">
        <authorList>
            <consortium name="EnsemblPlants"/>
        </authorList>
    </citation>
    <scope>IDENTIFICATION</scope>
</reference>
<dbReference type="Gramene" id="LPERR06G11870.1">
    <property type="protein sequence ID" value="LPERR06G11870.1"/>
    <property type="gene ID" value="LPERR06G11870"/>
</dbReference>
<reference evidence="2 3" key="1">
    <citation type="submission" date="2012-08" db="EMBL/GenBank/DDBJ databases">
        <title>Oryza genome evolution.</title>
        <authorList>
            <person name="Wing R.A."/>
        </authorList>
    </citation>
    <scope>NUCLEOTIDE SEQUENCE</scope>
</reference>
<evidence type="ECO:0000256" key="1">
    <source>
        <dbReference type="SAM" id="MobiDB-lite"/>
    </source>
</evidence>
<protein>
    <submittedName>
        <fullName evidence="2">Uncharacterized protein</fullName>
    </submittedName>
</protein>
<proteinExistence type="predicted"/>
<evidence type="ECO:0000313" key="3">
    <source>
        <dbReference type="Proteomes" id="UP000032180"/>
    </source>
</evidence>
<dbReference type="AlphaFoldDB" id="A0A0D9WQ23"/>
<keyword evidence="3" id="KW-1185">Reference proteome</keyword>
<feature type="region of interest" description="Disordered" evidence="1">
    <location>
        <begin position="47"/>
        <end position="98"/>
    </location>
</feature>
<dbReference type="Proteomes" id="UP000032180">
    <property type="component" value="Chromosome 6"/>
</dbReference>